<keyword evidence="1" id="KW-1133">Transmembrane helix</keyword>
<evidence type="ECO:0000256" key="1">
    <source>
        <dbReference type="SAM" id="Phobius"/>
    </source>
</evidence>
<feature type="transmembrane region" description="Helical" evidence="1">
    <location>
        <begin position="687"/>
        <end position="706"/>
    </location>
</feature>
<organism evidence="3 4">
    <name type="scientific">Calothrix parasitica NIES-267</name>
    <dbReference type="NCBI Taxonomy" id="1973488"/>
    <lineage>
        <taxon>Bacteria</taxon>
        <taxon>Bacillati</taxon>
        <taxon>Cyanobacteriota</taxon>
        <taxon>Cyanophyceae</taxon>
        <taxon>Nostocales</taxon>
        <taxon>Calotrichaceae</taxon>
        <taxon>Calothrix</taxon>
    </lineage>
</organism>
<dbReference type="AlphaFoldDB" id="A0A1Z4M221"/>
<dbReference type="EMBL" id="AP018227">
    <property type="protein sequence ID" value="BAY87543.1"/>
    <property type="molecule type" value="Genomic_DNA"/>
</dbReference>
<dbReference type="OrthoDB" id="444941at2"/>
<evidence type="ECO:0000313" key="3">
    <source>
        <dbReference type="EMBL" id="BAY87543.1"/>
    </source>
</evidence>
<evidence type="ECO:0000313" key="4">
    <source>
        <dbReference type="Proteomes" id="UP000218418"/>
    </source>
</evidence>
<dbReference type="Proteomes" id="UP000218418">
    <property type="component" value="Chromosome"/>
</dbReference>
<feature type="domain" description="CHASE2" evidence="2">
    <location>
        <begin position="389"/>
        <end position="704"/>
    </location>
</feature>
<keyword evidence="1" id="KW-0812">Transmembrane</keyword>
<dbReference type="SMART" id="SM01080">
    <property type="entry name" value="CHASE2"/>
    <property type="match status" value="1"/>
</dbReference>
<sequence length="765" mass="87706">MRKLVVLKLDGDLQSQMRVSLEIGYEGARPNTEVTCTLPAIPQMVKAIDEWYLLYESLNQFSRIKVNKIVYGSLSENRQKCYEKACELRNYLNQWLLSDSFRPVREKWLKYLIPSEEIRVLVSTNNLQLKKLPWHLWDLVDRDYPKAEVTLSAYNPEQIQIQQTSIYGKKIKILAILGNSDGIDVRQDRLLLENLKNADITFLVQPQRQDINEQLWNQNWNILFFAGHSQTEGDTGRIYINQEDSLTIAELRYALRNAVSNGLQLAIFNSCDGLGLVTELQDLYIGQIIVMKEPIPDFLAQQFLKYFLTTFSAGESIYIAVRKAREKLQGLEAEYPGASWLPIICEHPTIKPMEWKLPVNSSWKNFRKLLLASLLVTSLVVGVRRLGFLQKWELQAYDLLMRSRPDEGPSERLLVVGIRETDFQLPEQKDRKGSLSDRALYKLLQKLEPHQPRVIGLDIFRDFPVDSEQQQLKTRLLNSNRFFAICHVGEPTGESRGIAPPPEIPEKRLGFSNVLLDDDGILRRYILSMDVRSNSNCPTTWSFGFQLALHYLKDEGITPEFKQENWRIGDIVFPRLKELNGSYQTADTWGNQILLNYRSYRSPNQITDIVSLGDVLADKVSPEQIKDKIIIIGVITSTSSDHFRTPYSDKLPASEQYTPGAIVHAQIISQILNAVLDKRPLLSPIPLWGEILLIGFWSCVGGILTLRIRSLRLLFSGNLIAILVIYGSCFFLFIKGVWLPLVPSKLSLLSTTGCVVIFHRYRNRF</sequence>
<evidence type="ECO:0000259" key="2">
    <source>
        <dbReference type="SMART" id="SM01080"/>
    </source>
</evidence>
<keyword evidence="1" id="KW-0472">Membrane</keyword>
<gene>
    <name evidence="3" type="ORF">NIES267_70670</name>
</gene>
<dbReference type="Pfam" id="PF12770">
    <property type="entry name" value="CHAT"/>
    <property type="match status" value="1"/>
</dbReference>
<accession>A0A1Z4M221</accession>
<dbReference type="InterPro" id="IPR007890">
    <property type="entry name" value="CHASE2"/>
</dbReference>
<dbReference type="Pfam" id="PF05226">
    <property type="entry name" value="CHASE2"/>
    <property type="match status" value="1"/>
</dbReference>
<feature type="transmembrane region" description="Helical" evidence="1">
    <location>
        <begin position="713"/>
        <end position="734"/>
    </location>
</feature>
<reference evidence="3 4" key="1">
    <citation type="submission" date="2017-06" db="EMBL/GenBank/DDBJ databases">
        <title>Genome sequencing of cyanobaciteial culture collection at National Institute for Environmental Studies (NIES).</title>
        <authorList>
            <person name="Hirose Y."/>
            <person name="Shimura Y."/>
            <person name="Fujisawa T."/>
            <person name="Nakamura Y."/>
            <person name="Kawachi M."/>
        </authorList>
    </citation>
    <scope>NUCLEOTIDE SEQUENCE [LARGE SCALE GENOMIC DNA]</scope>
    <source>
        <strain evidence="3 4">NIES-267</strain>
    </source>
</reference>
<keyword evidence="4" id="KW-1185">Reference proteome</keyword>
<dbReference type="InterPro" id="IPR024983">
    <property type="entry name" value="CHAT_dom"/>
</dbReference>
<proteinExistence type="predicted"/>
<feature type="transmembrane region" description="Helical" evidence="1">
    <location>
        <begin position="740"/>
        <end position="758"/>
    </location>
</feature>
<name>A0A1Z4M221_9CYAN</name>
<protein>
    <submittedName>
        <fullName evidence="3">Putative Chase2 sensor protein</fullName>
    </submittedName>
</protein>